<keyword evidence="9" id="KW-1185">Reference proteome</keyword>
<keyword evidence="2 7" id="KW-0808">Transferase</keyword>
<dbReference type="RefSeq" id="WP_217940258.1">
    <property type="nucleotide sequence ID" value="NZ_JAHTGR010000001.1"/>
</dbReference>
<evidence type="ECO:0000256" key="3">
    <source>
        <dbReference type="RuleBase" id="RU003494"/>
    </source>
</evidence>
<sequence>MLTILGKSSSINVRKVLWTCTEIGLDYRLEEYGSGFQPTSTPEFLRMNPNGMVPVIIDGGQNLWESNTICRYLAGKHGRTDLLPAEPMARAQVEKWMDWQATELNNAWRYAFMAMIRQSPDHGDAAALVASMAEWNRLMGMLDAHLATAGPFVCGEALTLADIVLGLSANRWRAMPMVRPGLAAVDAWFARLSERDGFRTHGCNGLP</sequence>
<evidence type="ECO:0000313" key="8">
    <source>
        <dbReference type="Proteomes" id="UP001155901"/>
    </source>
</evidence>
<dbReference type="GO" id="GO:0004364">
    <property type="term" value="F:glutathione transferase activity"/>
    <property type="evidence" value="ECO:0007669"/>
    <property type="project" value="UniProtKB-EC"/>
</dbReference>
<dbReference type="FunFam" id="3.40.30.10:FF:000039">
    <property type="entry name" value="Glutathione S-transferase domain"/>
    <property type="match status" value="1"/>
</dbReference>
<dbReference type="PANTHER" id="PTHR44051">
    <property type="entry name" value="GLUTATHIONE S-TRANSFERASE-RELATED"/>
    <property type="match status" value="1"/>
</dbReference>
<dbReference type="SFLD" id="SFLDG00358">
    <property type="entry name" value="Main_(cytGST)"/>
    <property type="match status" value="1"/>
</dbReference>
<organism evidence="6 8">
    <name type="scientific">Duganella violaceipulchra</name>
    <dbReference type="NCBI Taxonomy" id="2849652"/>
    <lineage>
        <taxon>Bacteria</taxon>
        <taxon>Pseudomonadati</taxon>
        <taxon>Pseudomonadota</taxon>
        <taxon>Betaproteobacteria</taxon>
        <taxon>Burkholderiales</taxon>
        <taxon>Oxalobacteraceae</taxon>
        <taxon>Telluria group</taxon>
        <taxon>Duganella</taxon>
    </lineage>
</organism>
<comment type="caution">
    <text evidence="6">The sequence shown here is derived from an EMBL/GenBank/DDBJ whole genome shotgun (WGS) entry which is preliminary data.</text>
</comment>
<dbReference type="InterPro" id="IPR004046">
    <property type="entry name" value="GST_C"/>
</dbReference>
<dbReference type="Proteomes" id="UP001155901">
    <property type="component" value="Unassembled WGS sequence"/>
</dbReference>
<evidence type="ECO:0000256" key="2">
    <source>
        <dbReference type="ARBA" id="ARBA00022679"/>
    </source>
</evidence>
<dbReference type="EMBL" id="JAHTGR010000001">
    <property type="protein sequence ID" value="MBV6319617.1"/>
    <property type="molecule type" value="Genomic_DNA"/>
</dbReference>
<dbReference type="PROSITE" id="PS50405">
    <property type="entry name" value="GST_CTER"/>
    <property type="match status" value="1"/>
</dbReference>
<dbReference type="InterPro" id="IPR040079">
    <property type="entry name" value="Glutathione_S-Trfase"/>
</dbReference>
<feature type="domain" description="GST C-terminal" evidence="5">
    <location>
        <begin position="86"/>
        <end position="207"/>
    </location>
</feature>
<comment type="similarity">
    <text evidence="1 3">Belongs to the GST superfamily.</text>
</comment>
<protein>
    <submittedName>
        <fullName evidence="6">Glutathione S-transferase</fullName>
        <ecNumber evidence="7">2.5.1.18</ecNumber>
    </submittedName>
</protein>
<dbReference type="InterPro" id="IPR010987">
    <property type="entry name" value="Glutathione-S-Trfase_C-like"/>
</dbReference>
<evidence type="ECO:0000259" key="4">
    <source>
        <dbReference type="PROSITE" id="PS50404"/>
    </source>
</evidence>
<evidence type="ECO:0000313" key="6">
    <source>
        <dbReference type="EMBL" id="MBV6319617.1"/>
    </source>
</evidence>
<gene>
    <name evidence="6" type="ORF">KVP70_01605</name>
    <name evidence="7" type="ORF">L1274_000259</name>
</gene>
<name>A0AA41L3E2_9BURK</name>
<proteinExistence type="inferred from homology"/>
<dbReference type="Pfam" id="PF02798">
    <property type="entry name" value="GST_N"/>
    <property type="match status" value="1"/>
</dbReference>
<feature type="domain" description="GST N-terminal" evidence="4">
    <location>
        <begin position="1"/>
        <end position="81"/>
    </location>
</feature>
<evidence type="ECO:0000313" key="9">
    <source>
        <dbReference type="Proteomes" id="UP001162889"/>
    </source>
</evidence>
<dbReference type="AlphaFoldDB" id="A0AA41L3E2"/>
<dbReference type="Proteomes" id="UP001162889">
    <property type="component" value="Unassembled WGS sequence"/>
</dbReference>
<dbReference type="PANTHER" id="PTHR44051:SF19">
    <property type="entry name" value="DISULFIDE-BOND OXIDOREDUCTASE YFCG"/>
    <property type="match status" value="1"/>
</dbReference>
<dbReference type="Pfam" id="PF00043">
    <property type="entry name" value="GST_C"/>
    <property type="match status" value="1"/>
</dbReference>
<accession>A0AA41L3E2</accession>
<evidence type="ECO:0000313" key="7">
    <source>
        <dbReference type="EMBL" id="MCP2006571.1"/>
    </source>
</evidence>
<evidence type="ECO:0000256" key="1">
    <source>
        <dbReference type="ARBA" id="ARBA00007409"/>
    </source>
</evidence>
<dbReference type="InterPro" id="IPR004045">
    <property type="entry name" value="Glutathione_S-Trfase_N"/>
</dbReference>
<dbReference type="EMBL" id="JALJZU010000001">
    <property type="protein sequence ID" value="MCP2006571.1"/>
    <property type="molecule type" value="Genomic_DNA"/>
</dbReference>
<reference evidence="6" key="1">
    <citation type="submission" date="2021-07" db="EMBL/GenBank/DDBJ databases">
        <title>Characterization of violacein-producing bacteria and related species.</title>
        <authorList>
            <person name="Wilson H.S."/>
            <person name="De Leon M.E."/>
        </authorList>
    </citation>
    <scope>NUCLEOTIDE SEQUENCE</scope>
    <source>
        <strain evidence="6">HSC-15S17</strain>
    </source>
</reference>
<reference evidence="7" key="2">
    <citation type="submission" date="2022-03" db="EMBL/GenBank/DDBJ databases">
        <title>Genome Encyclopedia of Bacteria and Archaea VI: Functional Genomics of Type Strains.</title>
        <authorList>
            <person name="Whitman W."/>
        </authorList>
    </citation>
    <scope>NUCLEOTIDE SEQUENCE</scope>
    <source>
        <strain evidence="7">HSC-15S17</strain>
    </source>
</reference>
<dbReference type="SFLD" id="SFLDG01150">
    <property type="entry name" value="Main.1:_Beta-like"/>
    <property type="match status" value="1"/>
</dbReference>
<dbReference type="EC" id="2.5.1.18" evidence="7"/>
<dbReference type="CDD" id="cd03047">
    <property type="entry name" value="GST_N_2"/>
    <property type="match status" value="1"/>
</dbReference>
<evidence type="ECO:0000259" key="5">
    <source>
        <dbReference type="PROSITE" id="PS50405"/>
    </source>
</evidence>
<dbReference type="SFLD" id="SFLDS00019">
    <property type="entry name" value="Glutathione_Transferase_(cytos"/>
    <property type="match status" value="1"/>
</dbReference>
<dbReference type="PROSITE" id="PS50404">
    <property type="entry name" value="GST_NTER"/>
    <property type="match status" value="1"/>
</dbReference>